<evidence type="ECO:0000313" key="3">
    <source>
        <dbReference type="Proteomes" id="UP000239446"/>
    </source>
</evidence>
<dbReference type="RefSeq" id="WP_104416411.1">
    <property type="nucleotide sequence ID" value="NZ_PTIT01000016.1"/>
</dbReference>
<evidence type="ECO:0000313" key="2">
    <source>
        <dbReference type="EMBL" id="PPK54361.1"/>
    </source>
</evidence>
<evidence type="ECO:0000313" key="1">
    <source>
        <dbReference type="EMBL" id="PPK51089.1"/>
    </source>
</evidence>
<organism evidence="2 3">
    <name type="scientific">Marinobacter persicus</name>
    <dbReference type="NCBI Taxonomy" id="930118"/>
    <lineage>
        <taxon>Bacteria</taxon>
        <taxon>Pseudomonadati</taxon>
        <taxon>Pseudomonadota</taxon>
        <taxon>Gammaproteobacteria</taxon>
        <taxon>Pseudomonadales</taxon>
        <taxon>Marinobacteraceae</taxon>
        <taxon>Marinobacter</taxon>
    </lineage>
</organism>
<dbReference type="AlphaFoldDB" id="A0A2S6G5H9"/>
<dbReference type="Proteomes" id="UP000239446">
    <property type="component" value="Unassembled WGS sequence"/>
</dbReference>
<reference evidence="2 3" key="2">
    <citation type="submission" date="2018-02" db="EMBL/GenBank/DDBJ databases">
        <title>Subsurface microbial communities from deep shales in Ohio and West Virginia, USA.</title>
        <authorList>
            <person name="Wrighton K."/>
        </authorList>
    </citation>
    <scope>NUCLEOTIDE SEQUENCE [LARGE SCALE GENOMIC DNA]</scope>
    <source>
        <strain evidence="2 3">UTICA-S1B9</strain>
    </source>
</reference>
<comment type="caution">
    <text evidence="2">The sequence shown here is derived from an EMBL/GenBank/DDBJ whole genome shotgun (WGS) entry which is preliminary data.</text>
</comment>
<proteinExistence type="predicted"/>
<reference evidence="1 4" key="1">
    <citation type="submission" date="2018-02" db="EMBL/GenBank/DDBJ databases">
        <title>Deep subsurface shale carbon reservoir microbial communities from Ohio and West Virginia, USA.</title>
        <authorList>
            <person name="Wrighton K."/>
        </authorList>
    </citation>
    <scope>NUCLEOTIDE SEQUENCE [LARGE SCALE GENOMIC DNA]</scope>
    <source>
        <strain evidence="1 4">UTICA-S1B6</strain>
    </source>
</reference>
<name>A0A2S6G5H9_9GAMM</name>
<evidence type="ECO:0000313" key="4">
    <source>
        <dbReference type="Proteomes" id="UP000239648"/>
    </source>
</evidence>
<dbReference type="EMBL" id="PTIT01000016">
    <property type="protein sequence ID" value="PPK51089.1"/>
    <property type="molecule type" value="Genomic_DNA"/>
</dbReference>
<keyword evidence="4" id="KW-1185">Reference proteome</keyword>
<dbReference type="OrthoDB" id="7021542at2"/>
<protein>
    <submittedName>
        <fullName evidence="2">Uncharacterized protein</fullName>
    </submittedName>
</protein>
<accession>A0A2S6G5H9</accession>
<dbReference type="EMBL" id="PTIU01000015">
    <property type="protein sequence ID" value="PPK54361.1"/>
    <property type="molecule type" value="Genomic_DNA"/>
</dbReference>
<gene>
    <name evidence="2" type="ORF">B0H24_101521</name>
    <name evidence="1" type="ORF">BY455_11647</name>
</gene>
<dbReference type="Proteomes" id="UP000239648">
    <property type="component" value="Unassembled WGS sequence"/>
</dbReference>
<sequence length="154" mass="18196">MFMTQAYTEELLGRPFSDEQFWLSVELAHSDVWFFVSTAYFRQGGTGYRYYLYTRPSDLVALIKENDELFCITKVMAVTPPRVNQTGSWRMQRLLKLVALSDRTDLQRMNYIYQFENGLIYDTRDPKEDNDTTYRQVLFSEELHACPELEVDAI</sequence>